<feature type="transmembrane region" description="Helical" evidence="7">
    <location>
        <begin position="314"/>
        <end position="343"/>
    </location>
</feature>
<dbReference type="AlphaFoldDB" id="A0A8J6C3P7"/>
<keyword evidence="3 7" id="KW-0812">Transmembrane</keyword>
<feature type="transmembrane region" description="Helical" evidence="7">
    <location>
        <begin position="415"/>
        <end position="436"/>
    </location>
</feature>
<dbReference type="Proteomes" id="UP000751190">
    <property type="component" value="Unassembled WGS sequence"/>
</dbReference>
<dbReference type="GO" id="GO:0016020">
    <property type="term" value="C:membrane"/>
    <property type="evidence" value="ECO:0007669"/>
    <property type="project" value="UniProtKB-SubCell"/>
</dbReference>
<protein>
    <recommendedName>
        <fullName evidence="7">Transmembrane 9 superfamily member</fullName>
    </recommendedName>
</protein>
<evidence type="ECO:0000256" key="7">
    <source>
        <dbReference type="RuleBase" id="RU363079"/>
    </source>
</evidence>
<dbReference type="Pfam" id="PF02990">
    <property type="entry name" value="EMP70"/>
    <property type="match status" value="1"/>
</dbReference>
<feature type="transmembrane region" description="Helical" evidence="7">
    <location>
        <begin position="384"/>
        <end position="409"/>
    </location>
</feature>
<name>A0A8J6C3P7_DIALT</name>
<dbReference type="OMA" id="XVAVCCI"/>
<feature type="transmembrane region" description="Helical" evidence="7">
    <location>
        <begin position="539"/>
        <end position="563"/>
    </location>
</feature>
<dbReference type="PANTHER" id="PTHR10766">
    <property type="entry name" value="TRANSMEMBRANE 9 SUPERFAMILY PROTEIN"/>
    <property type="match status" value="1"/>
</dbReference>
<evidence type="ECO:0000256" key="6">
    <source>
        <dbReference type="ARBA" id="ARBA00023136"/>
    </source>
</evidence>
<feature type="transmembrane region" description="Helical" evidence="7">
    <location>
        <begin position="575"/>
        <end position="604"/>
    </location>
</feature>
<feature type="transmembrane region" description="Helical" evidence="7">
    <location>
        <begin position="247"/>
        <end position="270"/>
    </location>
</feature>
<sequence length="614" mass="67621">MARGWSAALVAAALGGRGAVVRADEASHQYADGEPIKLWANKIGPYHNPQETYNFFALPFCSDDDLANVEHKWGGLGEVLEGNDLVNSGLDMSFKIDRAEPVTLCAIRLDADKVATFEYAIRNHYWYQFYLDDLPIWGMVGEVAGDGAPSEEGGADGGADARAAAAAPPAAAPATDGEALMYTHRRLSIAYNGDRVIQVNLTSEAPAALVEGAELTFTYTVEWHPTEIRFGKRFERYLDYEFFEHQIHWFSIFNSFMMVLFLVGIVALILMRTLRRDYARYTHDADADDLDADVDESGWKQVHGDVFRPPAQPVLFAALVGAGAQLCAMALAAILTATLLTLYTGRGAVVTTCITCYLLACLVGGYTSGALYAQLGGRQWTRVLLYTASLFPAAVISTMAVLNAVAIGYRSMSAVPFLTIIAMLLLWIVVALPLTVAGTILGRHLGGAADYPCRVNAIPRLVPEKAWYARAHVLVLLGGVLPFGSIFIEMYFVFTSFWNYKFYYVYGFLLLVFAILAVVTVCVTIVVTYFLLNNEDYRWAWTAFLSGASTALYVLVYSIYYFALKTKMSGFFQTVFYFGYMLLFCTALALMCGAVGYLGCAAFVKRIYRNIKSD</sequence>
<feature type="transmembrane region" description="Helical" evidence="7">
    <location>
        <begin position="349"/>
        <end position="372"/>
    </location>
</feature>
<evidence type="ECO:0000256" key="3">
    <source>
        <dbReference type="ARBA" id="ARBA00022692"/>
    </source>
</evidence>
<feature type="chain" id="PRO_5035337212" description="Transmembrane 9 superfamily member" evidence="7">
    <location>
        <begin position="24"/>
        <end position="614"/>
    </location>
</feature>
<dbReference type="OrthoDB" id="1666796at2759"/>
<feature type="transmembrane region" description="Helical" evidence="7">
    <location>
        <begin position="506"/>
        <end position="532"/>
    </location>
</feature>
<evidence type="ECO:0000256" key="4">
    <source>
        <dbReference type="ARBA" id="ARBA00022729"/>
    </source>
</evidence>
<gene>
    <name evidence="8" type="ORF">KFE25_012839</name>
</gene>
<evidence type="ECO:0000256" key="1">
    <source>
        <dbReference type="ARBA" id="ARBA00004141"/>
    </source>
</evidence>
<comment type="subcellular location">
    <subcellularLocation>
        <location evidence="1">Membrane</location>
        <topology evidence="1">Multi-pass membrane protein</topology>
    </subcellularLocation>
</comment>
<keyword evidence="6 7" id="KW-0472">Membrane</keyword>
<feature type="signal peptide" evidence="7">
    <location>
        <begin position="1"/>
        <end position="23"/>
    </location>
</feature>
<evidence type="ECO:0000256" key="5">
    <source>
        <dbReference type="ARBA" id="ARBA00022989"/>
    </source>
</evidence>
<keyword evidence="4 7" id="KW-0732">Signal</keyword>
<comment type="similarity">
    <text evidence="2 7">Belongs to the nonaspanin (TM9SF) (TC 9.A.2) family.</text>
</comment>
<reference evidence="8" key="1">
    <citation type="submission" date="2021-05" db="EMBL/GenBank/DDBJ databases">
        <title>The genome of the haptophyte Pavlova lutheri (Diacronema luteri, Pavlovales) - a model for lipid biosynthesis in eukaryotic algae.</title>
        <authorList>
            <person name="Hulatt C.J."/>
            <person name="Posewitz M.C."/>
        </authorList>
    </citation>
    <scope>NUCLEOTIDE SEQUENCE</scope>
    <source>
        <strain evidence="8">NIVA-4/92</strain>
    </source>
</reference>
<evidence type="ECO:0000256" key="2">
    <source>
        <dbReference type="ARBA" id="ARBA00005227"/>
    </source>
</evidence>
<accession>A0A8J6C3P7</accession>
<dbReference type="InterPro" id="IPR004240">
    <property type="entry name" value="EMP70"/>
</dbReference>
<evidence type="ECO:0000313" key="8">
    <source>
        <dbReference type="EMBL" id="KAG8459504.1"/>
    </source>
</evidence>
<dbReference type="EMBL" id="JAGTXO010000040">
    <property type="protein sequence ID" value="KAG8459504.1"/>
    <property type="molecule type" value="Genomic_DNA"/>
</dbReference>
<dbReference type="GO" id="GO:0072657">
    <property type="term" value="P:protein localization to membrane"/>
    <property type="evidence" value="ECO:0007669"/>
    <property type="project" value="TreeGrafter"/>
</dbReference>
<evidence type="ECO:0000313" key="9">
    <source>
        <dbReference type="Proteomes" id="UP000751190"/>
    </source>
</evidence>
<comment type="caution">
    <text evidence="8">The sequence shown here is derived from an EMBL/GenBank/DDBJ whole genome shotgun (WGS) entry which is preliminary data.</text>
</comment>
<organism evidence="8 9">
    <name type="scientific">Diacronema lutheri</name>
    <name type="common">Unicellular marine alga</name>
    <name type="synonym">Monochrysis lutheri</name>
    <dbReference type="NCBI Taxonomy" id="2081491"/>
    <lineage>
        <taxon>Eukaryota</taxon>
        <taxon>Haptista</taxon>
        <taxon>Haptophyta</taxon>
        <taxon>Pavlovophyceae</taxon>
        <taxon>Pavlovales</taxon>
        <taxon>Pavlovaceae</taxon>
        <taxon>Diacronema</taxon>
    </lineage>
</organism>
<feature type="transmembrane region" description="Helical" evidence="7">
    <location>
        <begin position="473"/>
        <end position="494"/>
    </location>
</feature>
<keyword evidence="9" id="KW-1185">Reference proteome</keyword>
<dbReference type="PANTHER" id="PTHR10766:SF41">
    <property type="entry name" value="TRANSMEMBRANE 9 SUPERFAMILY MEMBER 3"/>
    <property type="match status" value="1"/>
</dbReference>
<proteinExistence type="inferred from homology"/>
<keyword evidence="5 7" id="KW-1133">Transmembrane helix</keyword>